<gene>
    <name evidence="1" type="ORF">Adt_03579</name>
</gene>
<proteinExistence type="predicted"/>
<dbReference type="AlphaFoldDB" id="A0ABD1VZE0"/>
<reference evidence="2" key="1">
    <citation type="submission" date="2024-07" db="EMBL/GenBank/DDBJ databases">
        <title>Two chromosome-level genome assemblies of Korean endemic species Abeliophyllum distichum and Forsythia ovata (Oleaceae).</title>
        <authorList>
            <person name="Jang H."/>
        </authorList>
    </citation>
    <scope>NUCLEOTIDE SEQUENCE [LARGE SCALE GENOMIC DNA]</scope>
</reference>
<name>A0ABD1VZE0_9LAMI</name>
<accession>A0ABD1VZE0</accession>
<evidence type="ECO:0000313" key="2">
    <source>
        <dbReference type="Proteomes" id="UP001604336"/>
    </source>
</evidence>
<keyword evidence="2" id="KW-1185">Reference proteome</keyword>
<sequence>MDRSKHKQATKATAASFEIVQKDNEALKAEVSNLKCQVATSMTSVEVLKQKLCHKETDFENLVWRSRESLAIKEVKKLVQSKLPEANLEFFKELGVDIVDVKSDFASFNSLETIEDNRPRTEHSQR</sequence>
<dbReference type="EMBL" id="JBFOLK010000001">
    <property type="protein sequence ID" value="KAL2542601.1"/>
    <property type="molecule type" value="Genomic_DNA"/>
</dbReference>
<comment type="caution">
    <text evidence="1">The sequence shown here is derived from an EMBL/GenBank/DDBJ whole genome shotgun (WGS) entry which is preliminary data.</text>
</comment>
<protein>
    <submittedName>
        <fullName evidence="1">Uncharacterized protein</fullName>
    </submittedName>
</protein>
<organism evidence="1 2">
    <name type="scientific">Abeliophyllum distichum</name>
    <dbReference type="NCBI Taxonomy" id="126358"/>
    <lineage>
        <taxon>Eukaryota</taxon>
        <taxon>Viridiplantae</taxon>
        <taxon>Streptophyta</taxon>
        <taxon>Embryophyta</taxon>
        <taxon>Tracheophyta</taxon>
        <taxon>Spermatophyta</taxon>
        <taxon>Magnoliopsida</taxon>
        <taxon>eudicotyledons</taxon>
        <taxon>Gunneridae</taxon>
        <taxon>Pentapetalae</taxon>
        <taxon>asterids</taxon>
        <taxon>lamiids</taxon>
        <taxon>Lamiales</taxon>
        <taxon>Oleaceae</taxon>
        <taxon>Forsythieae</taxon>
        <taxon>Abeliophyllum</taxon>
    </lineage>
</organism>
<evidence type="ECO:0000313" key="1">
    <source>
        <dbReference type="EMBL" id="KAL2542601.1"/>
    </source>
</evidence>
<dbReference type="Proteomes" id="UP001604336">
    <property type="component" value="Unassembled WGS sequence"/>
</dbReference>